<keyword evidence="3 4" id="KW-0378">Hydrolase</keyword>
<comment type="similarity">
    <text evidence="1 4">Belongs to the metallo-dependent hydrolases superfamily. NagA family.</text>
</comment>
<dbReference type="PANTHER" id="PTHR11113:SF14">
    <property type="entry name" value="N-ACETYLGLUCOSAMINE-6-PHOSPHATE DEACETYLASE"/>
    <property type="match status" value="1"/>
</dbReference>
<sequence>MQAIQGDGLFDLQVNGYAGVDFNDDALTAGQLDHALEAMLANGVTGCLPTLITAAPDVLAARFAALDAAVRTSRLGAVMVPGYHLEGPFLNAEDGYFGCHPRAQMTDPDIALVARLEQGLSRPILMITLAPERRGAIAAAAHWRAQGKTLAVGHSAADFACIEAAVGKGVTLSTHLGNGLPQVLPKLDNTLLAQLAQPGLTACLIADGVHVPKDALRALISLKGYDRCVLVTDAMSAAAMPPGTYTFANVPTVLQGDGRVTQEGGRGLAGSALRLDQAVRNVVDWNITAPKRAIAMASVQARATLSHAGIAIDLGVVAWNSAMEPAVIRLPSTAVARGA</sequence>
<organism evidence="5 6">
    <name type="scientific">Paracoccus benzoatiresistens</name>
    <dbReference type="NCBI Taxonomy" id="2997341"/>
    <lineage>
        <taxon>Bacteria</taxon>
        <taxon>Pseudomonadati</taxon>
        <taxon>Pseudomonadota</taxon>
        <taxon>Alphaproteobacteria</taxon>
        <taxon>Rhodobacterales</taxon>
        <taxon>Paracoccaceae</taxon>
        <taxon>Paracoccus</taxon>
    </lineage>
</organism>
<evidence type="ECO:0008006" key="7">
    <source>
        <dbReference type="Google" id="ProtNLM"/>
    </source>
</evidence>
<keyword evidence="6" id="KW-1185">Reference proteome</keyword>
<dbReference type="Gene3D" id="3.20.20.140">
    <property type="entry name" value="Metal-dependent hydrolases"/>
    <property type="match status" value="1"/>
</dbReference>
<evidence type="ECO:0000256" key="2">
    <source>
        <dbReference type="ARBA" id="ARBA00022723"/>
    </source>
</evidence>
<evidence type="ECO:0000313" key="6">
    <source>
        <dbReference type="Proteomes" id="UP001149822"/>
    </source>
</evidence>
<dbReference type="PIRSF" id="PIRSF038994">
    <property type="entry name" value="NagA"/>
    <property type="match status" value="1"/>
</dbReference>
<dbReference type="Proteomes" id="UP001149822">
    <property type="component" value="Unassembled WGS sequence"/>
</dbReference>
<dbReference type="InterPro" id="IPR003764">
    <property type="entry name" value="GlcNAc_6-P_deAcase"/>
</dbReference>
<gene>
    <name evidence="5" type="ORF">OU682_20755</name>
</gene>
<dbReference type="InterPro" id="IPR032466">
    <property type="entry name" value="Metal_Hydrolase"/>
</dbReference>
<keyword evidence="4" id="KW-0119">Carbohydrate metabolism</keyword>
<evidence type="ECO:0000256" key="4">
    <source>
        <dbReference type="PIRNR" id="PIRNR038994"/>
    </source>
</evidence>
<comment type="caution">
    <text evidence="5">The sequence shown here is derived from an EMBL/GenBank/DDBJ whole genome shotgun (WGS) entry which is preliminary data.</text>
</comment>
<keyword evidence="2" id="KW-0479">Metal-binding</keyword>
<accession>A0ABT4JA67</accession>
<dbReference type="SUPFAM" id="SSF51556">
    <property type="entry name" value="Metallo-dependent hydrolases"/>
    <property type="match status" value="1"/>
</dbReference>
<dbReference type="PANTHER" id="PTHR11113">
    <property type="entry name" value="N-ACETYLGLUCOSAMINE-6-PHOSPHATE DEACETYLASE"/>
    <property type="match status" value="1"/>
</dbReference>
<evidence type="ECO:0000313" key="5">
    <source>
        <dbReference type="EMBL" id="MCZ0964026.1"/>
    </source>
</evidence>
<protein>
    <recommendedName>
        <fullName evidence="7">N-acetylglucosamine-6-phosphate deacetylase</fullName>
    </recommendedName>
</protein>
<name>A0ABT4JA67_9RHOB</name>
<proteinExistence type="inferred from homology"/>
<dbReference type="EMBL" id="JAPTYD010000063">
    <property type="protein sequence ID" value="MCZ0964026.1"/>
    <property type="molecule type" value="Genomic_DNA"/>
</dbReference>
<evidence type="ECO:0000256" key="1">
    <source>
        <dbReference type="ARBA" id="ARBA00010716"/>
    </source>
</evidence>
<dbReference type="RefSeq" id="WP_268944123.1">
    <property type="nucleotide sequence ID" value="NZ_JAPTYD010000063.1"/>
</dbReference>
<evidence type="ECO:0000256" key="3">
    <source>
        <dbReference type="ARBA" id="ARBA00022801"/>
    </source>
</evidence>
<reference evidence="5" key="1">
    <citation type="submission" date="2022-12" db="EMBL/GenBank/DDBJ databases">
        <title>Paracoccus sp. EF6 isolated from a lake water.</title>
        <authorList>
            <person name="Liu H."/>
        </authorList>
    </citation>
    <scope>NUCLEOTIDE SEQUENCE</scope>
    <source>
        <strain evidence="5">EF6</strain>
    </source>
</reference>